<dbReference type="EMBL" id="UYRR01000554">
    <property type="protein sequence ID" value="VDK18001.1"/>
    <property type="molecule type" value="Genomic_DNA"/>
</dbReference>
<evidence type="ECO:0000313" key="2">
    <source>
        <dbReference type="EMBL" id="VDK18001.1"/>
    </source>
</evidence>
<evidence type="ECO:0000313" key="4">
    <source>
        <dbReference type="WBParaSite" id="ASIM_0000080901-mRNA-1"/>
    </source>
</evidence>
<dbReference type="Proteomes" id="UP000267096">
    <property type="component" value="Unassembled WGS sequence"/>
</dbReference>
<evidence type="ECO:0000313" key="3">
    <source>
        <dbReference type="Proteomes" id="UP000267096"/>
    </source>
</evidence>
<evidence type="ECO:0000256" key="1">
    <source>
        <dbReference type="SAM" id="MobiDB-lite"/>
    </source>
</evidence>
<feature type="region of interest" description="Disordered" evidence="1">
    <location>
        <begin position="1"/>
        <end position="116"/>
    </location>
</feature>
<gene>
    <name evidence="2" type="ORF">ASIM_LOCUS708</name>
</gene>
<feature type="compositionally biased region" description="Polar residues" evidence="1">
    <location>
        <begin position="78"/>
        <end position="102"/>
    </location>
</feature>
<dbReference type="AlphaFoldDB" id="A0A0M3IZX5"/>
<protein>
    <submittedName>
        <fullName evidence="2 4">Uncharacterized protein</fullName>
    </submittedName>
</protein>
<proteinExistence type="predicted"/>
<name>A0A0M3IZX5_ANISI</name>
<organism evidence="4">
    <name type="scientific">Anisakis simplex</name>
    <name type="common">Herring worm</name>
    <dbReference type="NCBI Taxonomy" id="6269"/>
    <lineage>
        <taxon>Eukaryota</taxon>
        <taxon>Metazoa</taxon>
        <taxon>Ecdysozoa</taxon>
        <taxon>Nematoda</taxon>
        <taxon>Chromadorea</taxon>
        <taxon>Rhabditida</taxon>
        <taxon>Spirurina</taxon>
        <taxon>Ascaridomorpha</taxon>
        <taxon>Ascaridoidea</taxon>
        <taxon>Anisakidae</taxon>
        <taxon>Anisakis</taxon>
        <taxon>Anisakis simplex complex</taxon>
    </lineage>
</organism>
<feature type="compositionally biased region" description="Basic and acidic residues" evidence="1">
    <location>
        <begin position="9"/>
        <end position="22"/>
    </location>
</feature>
<reference evidence="4" key="1">
    <citation type="submission" date="2017-02" db="UniProtKB">
        <authorList>
            <consortium name="WormBaseParasite"/>
        </authorList>
    </citation>
    <scope>IDENTIFICATION</scope>
</reference>
<reference evidence="2 3" key="2">
    <citation type="submission" date="2018-11" db="EMBL/GenBank/DDBJ databases">
        <authorList>
            <consortium name="Pathogen Informatics"/>
        </authorList>
    </citation>
    <scope>NUCLEOTIDE SEQUENCE [LARGE SCALE GENOMIC DNA]</scope>
</reference>
<keyword evidence="3" id="KW-1185">Reference proteome</keyword>
<feature type="compositionally biased region" description="Polar residues" evidence="1">
    <location>
        <begin position="23"/>
        <end position="41"/>
    </location>
</feature>
<sequence length="116" mass="12986">MGQWFSGQHHIDSPDIDAHQQSDCDQSNDQANQTPDQSSSPYRVLFTDPRSPTSGIQRTPIFVKSTPKHTQDSEFETPRTTAPSTISDSEFKTPRSTVPSSVDDSEFKTPRTQKCK</sequence>
<accession>A0A0M3IZX5</accession>
<dbReference type="OrthoDB" id="6337960at2759"/>
<dbReference type="WBParaSite" id="ASIM_0000080901-mRNA-1">
    <property type="protein sequence ID" value="ASIM_0000080901-mRNA-1"/>
    <property type="gene ID" value="ASIM_0000080901"/>
</dbReference>